<keyword evidence="2" id="KW-0805">Transcription regulation</keyword>
<dbReference type="InterPro" id="IPR036388">
    <property type="entry name" value="WH-like_DNA-bd_sf"/>
</dbReference>
<dbReference type="KEGG" id="rhom:FRIFI_1220"/>
<dbReference type="RefSeq" id="WP_166505334.1">
    <property type="nucleotide sequence ID" value="NZ_JAKNTL010000007.1"/>
</dbReference>
<dbReference type="AlphaFoldDB" id="A0A2P2BQZ4"/>
<keyword evidence="8" id="KW-1185">Reference proteome</keyword>
<dbReference type="GO" id="GO:0003677">
    <property type="term" value="F:DNA binding"/>
    <property type="evidence" value="ECO:0007669"/>
    <property type="project" value="UniProtKB-KW"/>
</dbReference>
<keyword evidence="5" id="KW-0804">Transcription</keyword>
<reference evidence="7 8" key="1">
    <citation type="submission" date="2014-09" db="EMBL/GenBank/DDBJ databases">
        <authorList>
            <person name="Hornung B.V."/>
        </authorList>
    </citation>
    <scope>NUCLEOTIDE SEQUENCE [LARGE SCALE GENOMIC DNA]</scope>
    <source>
        <strain evidence="7 8">FRIFI</strain>
    </source>
</reference>
<evidence type="ECO:0000256" key="2">
    <source>
        <dbReference type="ARBA" id="ARBA00023015"/>
    </source>
</evidence>
<dbReference type="GO" id="GO:0016987">
    <property type="term" value="F:sigma factor activity"/>
    <property type="evidence" value="ECO:0007669"/>
    <property type="project" value="UniProtKB-KW"/>
</dbReference>
<keyword evidence="3" id="KW-0731">Sigma factor</keyword>
<dbReference type="InterPro" id="IPR013324">
    <property type="entry name" value="RNA_pol_sigma_r3/r4-like"/>
</dbReference>
<evidence type="ECO:0000256" key="4">
    <source>
        <dbReference type="ARBA" id="ARBA00023125"/>
    </source>
</evidence>
<comment type="similarity">
    <text evidence="1">Belongs to the sigma-70 factor family. ECF subfamily.</text>
</comment>
<evidence type="ECO:0000313" key="7">
    <source>
        <dbReference type="EMBL" id="CEI72756.1"/>
    </source>
</evidence>
<dbReference type="Pfam" id="PF04542">
    <property type="entry name" value="Sigma70_r2"/>
    <property type="match status" value="1"/>
</dbReference>
<accession>A0A2P2BQZ4</accession>
<organism evidence="7 8">
    <name type="scientific">Romboutsia hominis</name>
    <dbReference type="NCBI Taxonomy" id="1507512"/>
    <lineage>
        <taxon>Bacteria</taxon>
        <taxon>Bacillati</taxon>
        <taxon>Bacillota</taxon>
        <taxon>Clostridia</taxon>
        <taxon>Peptostreptococcales</taxon>
        <taxon>Peptostreptococcaceae</taxon>
        <taxon>Romboutsia</taxon>
    </lineage>
</organism>
<sequence length="178" mass="21761">MEKRMIKKIKRKDPKGLDYIINTYSSKVYFLVNKIIGFYGKEEVEECVSDVFYKVWESINEFDEKRGDFSKFIYMKTKYLALDYKRRLEKSKLHNNLEKDISNDISIEHIALDRESSEEIVKVINSFKEPDKTYFYLKYFMYYKIDDIATKYKTTRASVENRLYRCRLKIKEMLERRY</sequence>
<dbReference type="Gene3D" id="1.10.10.10">
    <property type="entry name" value="Winged helix-like DNA-binding domain superfamily/Winged helix DNA-binding domain"/>
    <property type="match status" value="1"/>
</dbReference>
<proteinExistence type="inferred from homology"/>
<feature type="domain" description="RNA polymerase sigma-70 region 2" evidence="6">
    <location>
        <begin position="21"/>
        <end position="88"/>
    </location>
</feature>
<dbReference type="EMBL" id="LN650648">
    <property type="protein sequence ID" value="CEI72756.1"/>
    <property type="molecule type" value="Genomic_DNA"/>
</dbReference>
<evidence type="ECO:0000256" key="3">
    <source>
        <dbReference type="ARBA" id="ARBA00023082"/>
    </source>
</evidence>
<dbReference type="SUPFAM" id="SSF88946">
    <property type="entry name" value="Sigma2 domain of RNA polymerase sigma factors"/>
    <property type="match status" value="1"/>
</dbReference>
<dbReference type="Proteomes" id="UP000245695">
    <property type="component" value="Chromosome 1"/>
</dbReference>
<gene>
    <name evidence="7" type="ORF">FRIFI_1220</name>
</gene>
<dbReference type="PANTHER" id="PTHR43133">
    <property type="entry name" value="RNA POLYMERASE ECF-TYPE SIGMA FACTO"/>
    <property type="match status" value="1"/>
</dbReference>
<dbReference type="InterPro" id="IPR039425">
    <property type="entry name" value="RNA_pol_sigma-70-like"/>
</dbReference>
<dbReference type="SUPFAM" id="SSF88659">
    <property type="entry name" value="Sigma3 and sigma4 domains of RNA polymerase sigma factors"/>
    <property type="match status" value="1"/>
</dbReference>
<dbReference type="InterPro" id="IPR014284">
    <property type="entry name" value="RNA_pol_sigma-70_dom"/>
</dbReference>
<keyword evidence="4" id="KW-0238">DNA-binding</keyword>
<evidence type="ECO:0000313" key="8">
    <source>
        <dbReference type="Proteomes" id="UP000245695"/>
    </source>
</evidence>
<dbReference type="InterPro" id="IPR013325">
    <property type="entry name" value="RNA_pol_sigma_r2"/>
</dbReference>
<dbReference type="Gene3D" id="1.10.1740.10">
    <property type="match status" value="1"/>
</dbReference>
<dbReference type="PANTHER" id="PTHR43133:SF8">
    <property type="entry name" value="RNA POLYMERASE SIGMA FACTOR HI_1459-RELATED"/>
    <property type="match status" value="1"/>
</dbReference>
<protein>
    <submittedName>
        <fullName evidence="7">RNA polymerase sigma factor, region 2</fullName>
    </submittedName>
</protein>
<name>A0A2P2BQZ4_9FIRM</name>
<dbReference type="NCBIfam" id="TIGR02937">
    <property type="entry name" value="sigma70-ECF"/>
    <property type="match status" value="1"/>
</dbReference>
<evidence type="ECO:0000256" key="5">
    <source>
        <dbReference type="ARBA" id="ARBA00023163"/>
    </source>
</evidence>
<dbReference type="InterPro" id="IPR007627">
    <property type="entry name" value="RNA_pol_sigma70_r2"/>
</dbReference>
<dbReference type="GO" id="GO:0006352">
    <property type="term" value="P:DNA-templated transcription initiation"/>
    <property type="evidence" value="ECO:0007669"/>
    <property type="project" value="InterPro"/>
</dbReference>
<evidence type="ECO:0000256" key="1">
    <source>
        <dbReference type="ARBA" id="ARBA00010641"/>
    </source>
</evidence>
<evidence type="ECO:0000259" key="6">
    <source>
        <dbReference type="Pfam" id="PF04542"/>
    </source>
</evidence>